<dbReference type="AlphaFoldDB" id="A0A2S7CIJ9"/>
<dbReference type="EMBL" id="MDEC01000024">
    <property type="protein sequence ID" value="PPU61372.1"/>
    <property type="molecule type" value="Genomic_DNA"/>
</dbReference>
<evidence type="ECO:0000313" key="1">
    <source>
        <dbReference type="EMBL" id="PPU61372.1"/>
    </source>
</evidence>
<comment type="caution">
    <text evidence="1">The sequence shown here is derived from an EMBL/GenBank/DDBJ whole genome shotgun (WGS) entry which is preliminary data.</text>
</comment>
<proteinExistence type="predicted"/>
<reference evidence="1 2" key="1">
    <citation type="submission" date="2016-08" db="EMBL/GenBank/DDBJ databases">
        <authorList>
            <person name="Seilhamer J.J."/>
        </authorList>
    </citation>
    <scope>NUCLEOTIDE SEQUENCE [LARGE SCALE GENOMIC DNA]</scope>
    <source>
        <strain evidence="1 2">CFBP4690</strain>
    </source>
</reference>
<evidence type="ECO:0000313" key="2">
    <source>
        <dbReference type="Proteomes" id="UP000237872"/>
    </source>
</evidence>
<accession>A0A2S7CIJ9</accession>
<dbReference type="Proteomes" id="UP000237872">
    <property type="component" value="Unassembled WGS sequence"/>
</dbReference>
<sequence>MRQVSFAIAGSALAAAKWARRSRMLHCSVICSLMIAIFICEQSGACRLVDVAMPSCRFPDPVQPHATPAAPPERCA</sequence>
<protein>
    <submittedName>
        <fullName evidence="1">Uncharacterized protein</fullName>
    </submittedName>
</protein>
<organism evidence="1 2">
    <name type="scientific">Xanthomonas codiaei</name>
    <dbReference type="NCBI Taxonomy" id="56463"/>
    <lineage>
        <taxon>Bacteria</taxon>
        <taxon>Pseudomonadati</taxon>
        <taxon>Pseudomonadota</taxon>
        <taxon>Gammaproteobacteria</taxon>
        <taxon>Lysobacterales</taxon>
        <taxon>Lysobacteraceae</taxon>
        <taxon>Xanthomonas</taxon>
    </lineage>
</organism>
<dbReference type="OrthoDB" id="6000216at2"/>
<name>A0A2S7CIJ9_9XANT</name>
<gene>
    <name evidence="1" type="ORF">XcodCFBP4690_15990</name>
</gene>